<dbReference type="InterPro" id="IPR001965">
    <property type="entry name" value="Znf_PHD"/>
</dbReference>
<dbReference type="SMART" id="SM00249">
    <property type="entry name" value="PHD"/>
    <property type="match status" value="4"/>
</dbReference>
<dbReference type="eggNOG" id="ENOG502RANS">
    <property type="taxonomic scope" value="Eukaryota"/>
</dbReference>
<dbReference type="InterPro" id="IPR004146">
    <property type="entry name" value="DC1"/>
</dbReference>
<name>V4LM54_EUTSA</name>
<evidence type="ECO:0000313" key="7">
    <source>
        <dbReference type="Proteomes" id="UP000030689"/>
    </source>
</evidence>
<dbReference type="KEGG" id="eus:EUTSA_v10012912mg"/>
<gene>
    <name evidence="6" type="ORF">EUTSA_v10012912mg</name>
</gene>
<proteinExistence type="predicted"/>
<reference evidence="6 7" key="1">
    <citation type="journal article" date="2013" name="Front. Plant Sci.">
        <title>The Reference Genome of the Halophytic Plant Eutrema salsugineum.</title>
        <authorList>
            <person name="Yang R."/>
            <person name="Jarvis D.E."/>
            <person name="Chen H."/>
            <person name="Beilstein M.A."/>
            <person name="Grimwood J."/>
            <person name="Jenkins J."/>
            <person name="Shu S."/>
            <person name="Prochnik S."/>
            <person name="Xin M."/>
            <person name="Ma C."/>
            <person name="Schmutz J."/>
            <person name="Wing R.A."/>
            <person name="Mitchell-Olds T."/>
            <person name="Schumaker K.S."/>
            <person name="Wang X."/>
        </authorList>
    </citation>
    <scope>NUCLEOTIDE SEQUENCE [LARGE SCALE GENOMIC DNA]</scope>
</reference>
<keyword evidence="1" id="KW-0479">Metal-binding</keyword>
<organism evidence="6 7">
    <name type="scientific">Eutrema salsugineum</name>
    <name type="common">Saltwater cress</name>
    <name type="synonym">Sisymbrium salsugineum</name>
    <dbReference type="NCBI Taxonomy" id="72664"/>
    <lineage>
        <taxon>Eukaryota</taxon>
        <taxon>Viridiplantae</taxon>
        <taxon>Streptophyta</taxon>
        <taxon>Embryophyta</taxon>
        <taxon>Tracheophyta</taxon>
        <taxon>Spermatophyta</taxon>
        <taxon>Magnoliopsida</taxon>
        <taxon>eudicotyledons</taxon>
        <taxon>Gunneridae</taxon>
        <taxon>Pentapetalae</taxon>
        <taxon>rosids</taxon>
        <taxon>malvids</taxon>
        <taxon>Brassicales</taxon>
        <taxon>Brassicaceae</taxon>
        <taxon>Eutremeae</taxon>
        <taxon>Eutrema</taxon>
    </lineage>
</organism>
<dbReference type="PROSITE" id="PS50081">
    <property type="entry name" value="ZF_DAG_PE_2"/>
    <property type="match status" value="1"/>
</dbReference>
<dbReference type="AlphaFoldDB" id="V4LM54"/>
<dbReference type="InterPro" id="IPR046349">
    <property type="entry name" value="C1-like_sf"/>
</dbReference>
<evidence type="ECO:0000256" key="4">
    <source>
        <dbReference type="ARBA" id="ARBA00022833"/>
    </source>
</evidence>
<feature type="domain" description="Phorbol-ester/DAG-type" evidence="5">
    <location>
        <begin position="126"/>
        <end position="175"/>
    </location>
</feature>
<dbReference type="SUPFAM" id="SSF57889">
    <property type="entry name" value="Cysteine-rich domain"/>
    <property type="match status" value="5"/>
</dbReference>
<evidence type="ECO:0000256" key="2">
    <source>
        <dbReference type="ARBA" id="ARBA00022737"/>
    </source>
</evidence>
<dbReference type="OMA" id="VAYECCT"/>
<dbReference type="PANTHER" id="PTHR32410">
    <property type="entry name" value="CYSTEINE/HISTIDINE-RICH C1 DOMAIN FAMILY PROTEIN"/>
    <property type="match status" value="1"/>
</dbReference>
<evidence type="ECO:0000259" key="5">
    <source>
        <dbReference type="PROSITE" id="PS50081"/>
    </source>
</evidence>
<accession>V4LM54</accession>
<dbReference type="GO" id="GO:0008270">
    <property type="term" value="F:zinc ion binding"/>
    <property type="evidence" value="ECO:0007669"/>
    <property type="project" value="UniProtKB-KW"/>
</dbReference>
<keyword evidence="2" id="KW-0677">Repeat</keyword>
<dbReference type="Pfam" id="PF03107">
    <property type="entry name" value="C1_2"/>
    <property type="match status" value="7"/>
</dbReference>
<dbReference type="Proteomes" id="UP000030689">
    <property type="component" value="Unassembled WGS sequence"/>
</dbReference>
<evidence type="ECO:0000256" key="1">
    <source>
        <dbReference type="ARBA" id="ARBA00022723"/>
    </source>
</evidence>
<dbReference type="SMART" id="SM00109">
    <property type="entry name" value="C1"/>
    <property type="match status" value="5"/>
</dbReference>
<evidence type="ECO:0000256" key="3">
    <source>
        <dbReference type="ARBA" id="ARBA00022771"/>
    </source>
</evidence>
<dbReference type="InterPro" id="IPR054483">
    <property type="entry name" value="DC1-like_CT"/>
</dbReference>
<dbReference type="EMBL" id="KI517464">
    <property type="protein sequence ID" value="ESQ43502.1"/>
    <property type="molecule type" value="Genomic_DNA"/>
</dbReference>
<sequence length="657" mass="74763">MSIEVLNHHHPLRPAPWFSHGLCGGCKKTGHIYNGYRCADSECHDFLYHKECAEASPVINHPSHPKHPLHLEKYFGRSKCPICGSGTGTYHLSNVGYSCSQCIFYIDLECSRKSQPPYFIQAKSHKHTLVLLTKKIESGQCEVCRKTVVGKNPYACFLCKVFFHLDCVHLSPEVNHHSHPNHPLALLTTGAPDYTDNTCILCGRDLEEALRHCSICNFSICFDCAKDPPPPALLELKTHEHQLILLPRQISFTCNACGMQGDRSPYYCTQCNFMVHRDCIGLPHVININRHDHRISRTNYLSPGVWSCGVCRQSVNRFCGAYSCSVCSSYVVHSQCATRHDVWDGVELEGIPEEAEDIMPFKVVGDNLIRHFSHEHNLRLGEEHNTRHDERKRCQACIRPIYPGPVYSCERCNFFLHEVCANLHLKKRLVFHNNPFKLKVMGAPVVLSCGACKGGFHGFSYRSPNFLELDVRCSLVSEPYVYEGHLHPLYFGNKGASKCEACDEVIEGIALYCDDCNFVLGFCCAVLPKTVRHKCDDHPLFLSYGEKASGKYWCDICEEETDSKKWFYTCADCGVTLHIKCVLGDFLNLMPGTIFEERRYSMIVVVNDRSFRPFCGHCKMRCKCTIIVKVRSPFNVFMCSYDCLYTYLIEKNAIFYS</sequence>
<evidence type="ECO:0000313" key="6">
    <source>
        <dbReference type="EMBL" id="ESQ43502.1"/>
    </source>
</evidence>
<keyword evidence="3" id="KW-0863">Zinc-finger</keyword>
<dbReference type="InterPro" id="IPR053192">
    <property type="entry name" value="Vacuole_Formation_Reg"/>
</dbReference>
<dbReference type="Pfam" id="PF22926">
    <property type="entry name" value="C1-like_CT"/>
    <property type="match status" value="1"/>
</dbReference>
<protein>
    <recommendedName>
        <fullName evidence="5">Phorbol-ester/DAG-type domain-containing protein</fullName>
    </recommendedName>
</protein>
<keyword evidence="4" id="KW-0862">Zinc</keyword>
<dbReference type="PANTHER" id="PTHR32410:SF211">
    <property type="entry name" value="CYSTEINE_HISTIDINE-RICH C1 DOMAIN FAMILY PROTEIN"/>
    <property type="match status" value="1"/>
</dbReference>
<keyword evidence="7" id="KW-1185">Reference proteome</keyword>
<dbReference type="Gramene" id="ESQ43502">
    <property type="protein sequence ID" value="ESQ43502"/>
    <property type="gene ID" value="EUTSA_v10012912mg"/>
</dbReference>
<dbReference type="OrthoDB" id="938199at2759"/>
<dbReference type="InterPro" id="IPR002219">
    <property type="entry name" value="PKC_DAG/PE"/>
</dbReference>